<evidence type="ECO:0000313" key="1">
    <source>
        <dbReference type="EMBL" id="OON72323.1"/>
    </source>
</evidence>
<protein>
    <submittedName>
        <fullName evidence="1">Ribbon-helix-helix protein, CopG family</fullName>
    </submittedName>
</protein>
<accession>A0A1V4A0M4</accession>
<dbReference type="Proteomes" id="UP000190539">
    <property type="component" value="Unassembled WGS sequence"/>
</dbReference>
<proteinExistence type="predicted"/>
<dbReference type="InterPro" id="IPR010985">
    <property type="entry name" value="Ribbon_hlx_hlx"/>
</dbReference>
<evidence type="ECO:0000313" key="2">
    <source>
        <dbReference type="Proteomes" id="UP000190539"/>
    </source>
</evidence>
<dbReference type="OrthoDB" id="4324639at2"/>
<name>A0A1V4A0M4_9ACTN</name>
<organism evidence="1 2">
    <name type="scientific">Streptomyces tsukubensis</name>
    <dbReference type="NCBI Taxonomy" id="83656"/>
    <lineage>
        <taxon>Bacteria</taxon>
        <taxon>Bacillati</taxon>
        <taxon>Actinomycetota</taxon>
        <taxon>Actinomycetes</taxon>
        <taxon>Kitasatosporales</taxon>
        <taxon>Streptomycetaceae</taxon>
        <taxon>Streptomyces</taxon>
    </lineage>
</organism>
<reference evidence="1 2" key="1">
    <citation type="submission" date="2017-02" db="EMBL/GenBank/DDBJ databases">
        <title>Draft Genome Sequence of Streptomyces tsukubaensis F601, a Producer of the immunosuppressant tacrolimus FK506.</title>
        <authorList>
            <person name="Zong G."/>
            <person name="Zhong C."/>
            <person name="Fu J."/>
            <person name="Qin R."/>
            <person name="Cao G."/>
        </authorList>
    </citation>
    <scope>NUCLEOTIDE SEQUENCE [LARGE SCALE GENOMIC DNA]</scope>
    <source>
        <strain evidence="1 2">F601</strain>
    </source>
</reference>
<keyword evidence="2" id="KW-1185">Reference proteome</keyword>
<dbReference type="STRING" id="83656.B1H18_30160"/>
<dbReference type="EMBL" id="MVFC01000039">
    <property type="protein sequence ID" value="OON72323.1"/>
    <property type="molecule type" value="Genomic_DNA"/>
</dbReference>
<gene>
    <name evidence="1" type="ORF">B1H18_30160</name>
</gene>
<comment type="caution">
    <text evidence="1">The sequence shown here is derived from an EMBL/GenBank/DDBJ whole genome shotgun (WGS) entry which is preliminary data.</text>
</comment>
<sequence length="59" mass="6645">MGTDVFSLRMDGELLDRVKGHAAKRGMSLQDYVIGTLTRADFDERFTAAVEATEEFYGR</sequence>
<dbReference type="AlphaFoldDB" id="A0A1V4A0M4"/>
<dbReference type="RefSeq" id="WP_077973517.1">
    <property type="nucleotide sequence ID" value="NZ_CP045178.1"/>
</dbReference>
<dbReference type="SUPFAM" id="SSF47598">
    <property type="entry name" value="Ribbon-helix-helix"/>
    <property type="match status" value="1"/>
</dbReference>
<dbReference type="GO" id="GO:0006355">
    <property type="term" value="P:regulation of DNA-templated transcription"/>
    <property type="evidence" value="ECO:0007669"/>
    <property type="project" value="InterPro"/>
</dbReference>